<dbReference type="RefSeq" id="WP_345100133.1">
    <property type="nucleotide sequence ID" value="NZ_BAABCV010000001.1"/>
</dbReference>
<evidence type="ECO:0000259" key="1">
    <source>
        <dbReference type="PROSITE" id="PS50943"/>
    </source>
</evidence>
<feature type="domain" description="HTH cro/C1-type" evidence="1">
    <location>
        <begin position="109"/>
        <end position="127"/>
    </location>
</feature>
<protein>
    <recommendedName>
        <fullName evidence="1">HTH cro/C1-type domain-containing protein</fullName>
    </recommendedName>
</protein>
<organism evidence="2 3">
    <name type="scientific">Mucilaginibacter panaciglaebae</name>
    <dbReference type="NCBI Taxonomy" id="502331"/>
    <lineage>
        <taxon>Bacteria</taxon>
        <taxon>Pseudomonadati</taxon>
        <taxon>Bacteroidota</taxon>
        <taxon>Sphingobacteriia</taxon>
        <taxon>Sphingobacteriales</taxon>
        <taxon>Sphingobacteriaceae</taxon>
        <taxon>Mucilaginibacter</taxon>
    </lineage>
</organism>
<comment type="caution">
    <text evidence="2">The sequence shown here is derived from an EMBL/GenBank/DDBJ whole genome shotgun (WGS) entry which is preliminary data.</text>
</comment>
<dbReference type="PROSITE" id="PS50943">
    <property type="entry name" value="HTH_CROC1"/>
    <property type="match status" value="1"/>
</dbReference>
<evidence type="ECO:0000313" key="3">
    <source>
        <dbReference type="Proteomes" id="UP001500841"/>
    </source>
</evidence>
<dbReference type="Proteomes" id="UP001500841">
    <property type="component" value="Unassembled WGS sequence"/>
</dbReference>
<keyword evidence="3" id="KW-1185">Reference proteome</keyword>
<reference evidence="3" key="1">
    <citation type="journal article" date="2019" name="Int. J. Syst. Evol. Microbiol.">
        <title>The Global Catalogue of Microorganisms (GCM) 10K type strain sequencing project: providing services to taxonomists for standard genome sequencing and annotation.</title>
        <authorList>
            <consortium name="The Broad Institute Genomics Platform"/>
            <consortium name="The Broad Institute Genome Sequencing Center for Infectious Disease"/>
            <person name="Wu L."/>
            <person name="Ma J."/>
        </authorList>
    </citation>
    <scope>NUCLEOTIDE SEQUENCE [LARGE SCALE GENOMIC DNA]</scope>
    <source>
        <strain evidence="3">JCM 17085</strain>
    </source>
</reference>
<dbReference type="InterPro" id="IPR001387">
    <property type="entry name" value="Cro/C1-type_HTH"/>
</dbReference>
<dbReference type="EMBL" id="BAABCV010000001">
    <property type="protein sequence ID" value="GAA4083702.1"/>
    <property type="molecule type" value="Genomic_DNA"/>
</dbReference>
<evidence type="ECO:0000313" key="2">
    <source>
        <dbReference type="EMBL" id="GAA4083702.1"/>
    </source>
</evidence>
<gene>
    <name evidence="2" type="ORF">GCM10022392_00460</name>
</gene>
<proteinExistence type="predicted"/>
<name>A0ABP7W9F0_9SPHI</name>
<accession>A0ABP7W9F0</accession>
<sequence length="135" mass="15365">MKKEEVPQDLGALGKVTKEVCYAIDGRGKYTTQLSKGWDVKSTALDMAWQGVEERIATAKQKVLNKQASPILFFMEKALMDVEILAGYTGFWQWQVKRHLKPDVFYGLSDRKLQKYADVFNVSIADLKNMTINEA</sequence>